<evidence type="ECO:0000256" key="7">
    <source>
        <dbReference type="ARBA" id="ARBA00022840"/>
    </source>
</evidence>
<evidence type="ECO:0000256" key="4">
    <source>
        <dbReference type="ARBA" id="ARBA00022679"/>
    </source>
</evidence>
<sequence length="359" mass="38861">MERILVKVGTNVLTQKDGKLNKERIAELVAQIAVLRKKAQVILVTSGAVGAGREFRDLSKEKDPVIKKQMLAAIGQVRLFQVYAENCALQGVLPAQALITRYDFRQKEAYQNIQSTLEGLLQYDILPIINENDVVSSAETSFSDNDQLAANTAVMMRCDLLVILSNIQGFFTADPSLNPNAKLISQVETVSPELLAYCQDSLSSGGTGGMLSKLKAAEMAAKHGVKTIVSSGLIERALTQAVAPYFDKNAPKLGTTFLAKPKKSKIKKHWMTSHAEVAGVITVDQGAVKALKANKSLLVVGVLKARGNFAKGDVLMIEDEVGIRVGVGLSDHNQAELDQLIQSKPQGAVVIHKNQLYLL</sequence>
<dbReference type="PIRSF" id="PIRSF000729">
    <property type="entry name" value="GK"/>
    <property type="match status" value="1"/>
</dbReference>
<keyword evidence="4 8" id="KW-0808">Transferase</keyword>
<organism evidence="10 11">
    <name type="scientific">Candidatus Lambdaproteobacteria bacterium RIFOXYD2_FULL_50_16</name>
    <dbReference type="NCBI Taxonomy" id="1817772"/>
    <lineage>
        <taxon>Bacteria</taxon>
        <taxon>Pseudomonadati</taxon>
        <taxon>Pseudomonadota</taxon>
        <taxon>Candidatus Lambdaproteobacteria</taxon>
    </lineage>
</organism>
<dbReference type="AlphaFoldDB" id="A0A1F6G6Z8"/>
<dbReference type="STRING" id="1817772.A2527_01985"/>
<dbReference type="InterPro" id="IPR036974">
    <property type="entry name" value="PUA_sf"/>
</dbReference>
<dbReference type="EC" id="2.7.2.11" evidence="8"/>
<dbReference type="FunFam" id="3.40.1160.10:FF:000006">
    <property type="entry name" value="Glutamate 5-kinase"/>
    <property type="match status" value="1"/>
</dbReference>
<comment type="subcellular location">
    <subcellularLocation>
        <location evidence="8">Cytoplasm</location>
    </subcellularLocation>
</comment>
<dbReference type="InterPro" id="IPR015947">
    <property type="entry name" value="PUA-like_sf"/>
</dbReference>
<evidence type="ECO:0000256" key="6">
    <source>
        <dbReference type="ARBA" id="ARBA00022777"/>
    </source>
</evidence>
<dbReference type="PANTHER" id="PTHR43654">
    <property type="entry name" value="GLUTAMATE 5-KINASE"/>
    <property type="match status" value="1"/>
</dbReference>
<keyword evidence="7 8" id="KW-0067">ATP-binding</keyword>
<dbReference type="PANTHER" id="PTHR43654:SF1">
    <property type="entry name" value="ISOPENTENYL PHOSPHATE KINASE"/>
    <property type="match status" value="1"/>
</dbReference>
<comment type="function">
    <text evidence="8">Catalyzes the transfer of a phosphate group to glutamate to form L-glutamate 5-phosphate.</text>
</comment>
<keyword evidence="6 8" id="KW-0418">Kinase</keyword>
<evidence type="ECO:0000256" key="8">
    <source>
        <dbReference type="HAMAP-Rule" id="MF_00456"/>
    </source>
</evidence>
<dbReference type="PRINTS" id="PR00474">
    <property type="entry name" value="GLU5KINASE"/>
</dbReference>
<dbReference type="SUPFAM" id="SSF53633">
    <property type="entry name" value="Carbamate kinase-like"/>
    <property type="match status" value="1"/>
</dbReference>
<dbReference type="GO" id="GO:0004349">
    <property type="term" value="F:glutamate 5-kinase activity"/>
    <property type="evidence" value="ECO:0007669"/>
    <property type="project" value="UniProtKB-UniRule"/>
</dbReference>
<dbReference type="InterPro" id="IPR001057">
    <property type="entry name" value="Glu/AcGlu_kinase"/>
</dbReference>
<dbReference type="UniPathway" id="UPA00098">
    <property type="reaction ID" value="UER00359"/>
</dbReference>
<gene>
    <name evidence="8" type="primary">proB</name>
    <name evidence="10" type="ORF">A2527_01985</name>
</gene>
<evidence type="ECO:0000256" key="1">
    <source>
        <dbReference type="ARBA" id="ARBA00022490"/>
    </source>
</evidence>
<dbReference type="InterPro" id="IPR001048">
    <property type="entry name" value="Asp/Glu/Uridylate_kinase"/>
</dbReference>
<proteinExistence type="inferred from homology"/>
<evidence type="ECO:0000256" key="5">
    <source>
        <dbReference type="ARBA" id="ARBA00022741"/>
    </source>
</evidence>
<keyword evidence="2 8" id="KW-0028">Amino-acid biosynthesis</keyword>
<feature type="binding site" evidence="8">
    <location>
        <position position="145"/>
    </location>
    <ligand>
        <name>substrate</name>
    </ligand>
</feature>
<dbReference type="HAMAP" id="MF_00456">
    <property type="entry name" value="ProB"/>
    <property type="match status" value="1"/>
</dbReference>
<keyword evidence="1 8" id="KW-0963">Cytoplasm</keyword>
<dbReference type="SMART" id="SM00359">
    <property type="entry name" value="PUA"/>
    <property type="match status" value="1"/>
</dbReference>
<comment type="catalytic activity">
    <reaction evidence="8">
        <text>L-glutamate + ATP = L-glutamyl 5-phosphate + ADP</text>
        <dbReference type="Rhea" id="RHEA:14877"/>
        <dbReference type="ChEBI" id="CHEBI:29985"/>
        <dbReference type="ChEBI" id="CHEBI:30616"/>
        <dbReference type="ChEBI" id="CHEBI:58274"/>
        <dbReference type="ChEBI" id="CHEBI:456216"/>
        <dbReference type="EC" id="2.7.2.11"/>
    </reaction>
</comment>
<dbReference type="GO" id="GO:0003723">
    <property type="term" value="F:RNA binding"/>
    <property type="evidence" value="ECO:0007669"/>
    <property type="project" value="InterPro"/>
</dbReference>
<feature type="binding site" evidence="8">
    <location>
        <position position="7"/>
    </location>
    <ligand>
        <name>ATP</name>
        <dbReference type="ChEBI" id="CHEBI:30616"/>
    </ligand>
</feature>
<dbReference type="InterPro" id="IPR011529">
    <property type="entry name" value="Glu_5kinase"/>
</dbReference>
<dbReference type="EMBL" id="MFNE01000045">
    <property type="protein sequence ID" value="OGG93869.1"/>
    <property type="molecule type" value="Genomic_DNA"/>
</dbReference>
<dbReference type="Pfam" id="PF00696">
    <property type="entry name" value="AA_kinase"/>
    <property type="match status" value="1"/>
</dbReference>
<evidence type="ECO:0000256" key="2">
    <source>
        <dbReference type="ARBA" id="ARBA00022605"/>
    </source>
</evidence>
<evidence type="ECO:0000313" key="10">
    <source>
        <dbReference type="EMBL" id="OGG93869.1"/>
    </source>
</evidence>
<dbReference type="SUPFAM" id="SSF88697">
    <property type="entry name" value="PUA domain-like"/>
    <property type="match status" value="1"/>
</dbReference>
<feature type="binding site" evidence="8">
    <location>
        <begin position="207"/>
        <end position="213"/>
    </location>
    <ligand>
        <name>ATP</name>
        <dbReference type="ChEBI" id="CHEBI:30616"/>
    </ligand>
</feature>
<dbReference type="InterPro" id="IPR041739">
    <property type="entry name" value="G5K_ProB"/>
</dbReference>
<comment type="similarity">
    <text evidence="8">Belongs to the glutamate 5-kinase family.</text>
</comment>
<evidence type="ECO:0000256" key="3">
    <source>
        <dbReference type="ARBA" id="ARBA00022650"/>
    </source>
</evidence>
<dbReference type="CDD" id="cd04242">
    <property type="entry name" value="AAK_G5K_ProB"/>
    <property type="match status" value="1"/>
</dbReference>
<evidence type="ECO:0000313" key="11">
    <source>
        <dbReference type="Proteomes" id="UP000178449"/>
    </source>
</evidence>
<dbReference type="PROSITE" id="PS00902">
    <property type="entry name" value="GLUTAMATE_5_KINASE"/>
    <property type="match status" value="1"/>
</dbReference>
<dbReference type="Pfam" id="PF01472">
    <property type="entry name" value="PUA"/>
    <property type="match status" value="1"/>
</dbReference>
<dbReference type="CDD" id="cd21157">
    <property type="entry name" value="PUA_G5K"/>
    <property type="match status" value="1"/>
</dbReference>
<dbReference type="InterPro" id="IPR036393">
    <property type="entry name" value="AceGlu_kinase-like_sf"/>
</dbReference>
<dbReference type="GO" id="GO:0055129">
    <property type="term" value="P:L-proline biosynthetic process"/>
    <property type="evidence" value="ECO:0007669"/>
    <property type="project" value="UniProtKB-UniRule"/>
</dbReference>
<dbReference type="Proteomes" id="UP000178449">
    <property type="component" value="Unassembled WGS sequence"/>
</dbReference>
<protein>
    <recommendedName>
        <fullName evidence="8">Glutamate 5-kinase</fullName>
        <ecNumber evidence="8">2.7.2.11</ecNumber>
    </recommendedName>
    <alternativeName>
        <fullName evidence="8">Gamma-glutamyl kinase</fullName>
        <shortName evidence="8">GK</shortName>
    </alternativeName>
</protein>
<feature type="binding site" evidence="8">
    <location>
        <position position="133"/>
    </location>
    <ligand>
        <name>substrate</name>
    </ligand>
</feature>
<dbReference type="InterPro" id="IPR002478">
    <property type="entry name" value="PUA"/>
</dbReference>
<name>A0A1F6G6Z8_9PROT</name>
<dbReference type="Gene3D" id="3.40.1160.10">
    <property type="entry name" value="Acetylglutamate kinase-like"/>
    <property type="match status" value="1"/>
</dbReference>
<dbReference type="GO" id="GO:0005829">
    <property type="term" value="C:cytosol"/>
    <property type="evidence" value="ECO:0007669"/>
    <property type="project" value="TreeGrafter"/>
</dbReference>
<accession>A0A1F6G6Z8</accession>
<reference evidence="10 11" key="1">
    <citation type="journal article" date="2016" name="Nat. Commun.">
        <title>Thousands of microbial genomes shed light on interconnected biogeochemical processes in an aquifer system.</title>
        <authorList>
            <person name="Anantharaman K."/>
            <person name="Brown C.T."/>
            <person name="Hug L.A."/>
            <person name="Sharon I."/>
            <person name="Castelle C.J."/>
            <person name="Probst A.J."/>
            <person name="Thomas B.C."/>
            <person name="Singh A."/>
            <person name="Wilkins M.J."/>
            <person name="Karaoz U."/>
            <person name="Brodie E.L."/>
            <person name="Williams K.H."/>
            <person name="Hubbard S.S."/>
            <person name="Banfield J.F."/>
        </authorList>
    </citation>
    <scope>NUCLEOTIDE SEQUENCE [LARGE SCALE GENOMIC DNA]</scope>
</reference>
<keyword evidence="3 8" id="KW-0641">Proline biosynthesis</keyword>
<evidence type="ECO:0000259" key="9">
    <source>
        <dbReference type="SMART" id="SM00359"/>
    </source>
</evidence>
<dbReference type="InterPro" id="IPR019797">
    <property type="entry name" value="Glutamate_5-kinase_CS"/>
</dbReference>
<dbReference type="GO" id="GO:0005524">
    <property type="term" value="F:ATP binding"/>
    <property type="evidence" value="ECO:0007669"/>
    <property type="project" value="UniProtKB-KW"/>
</dbReference>
<dbReference type="NCBIfam" id="TIGR01027">
    <property type="entry name" value="proB"/>
    <property type="match status" value="1"/>
</dbReference>
<comment type="caution">
    <text evidence="8">Lacks conserved residue(s) required for the propagation of feature annotation.</text>
</comment>
<comment type="pathway">
    <text evidence="8">Amino-acid biosynthesis; L-proline biosynthesis; L-glutamate 5-semialdehyde from L-glutamate: step 1/2.</text>
</comment>
<keyword evidence="5 8" id="KW-0547">Nucleotide-binding</keyword>
<dbReference type="Gene3D" id="2.30.130.10">
    <property type="entry name" value="PUA domain"/>
    <property type="match status" value="1"/>
</dbReference>
<feature type="binding site" evidence="8">
    <location>
        <position position="46"/>
    </location>
    <ligand>
        <name>substrate</name>
    </ligand>
</feature>
<feature type="domain" description="PUA" evidence="9">
    <location>
        <begin position="279"/>
        <end position="355"/>
    </location>
</feature>
<dbReference type="PROSITE" id="PS50890">
    <property type="entry name" value="PUA"/>
    <property type="match status" value="1"/>
</dbReference>
<dbReference type="InterPro" id="IPR005715">
    <property type="entry name" value="Glu_5kinase/COase_Synthase"/>
</dbReference>
<comment type="caution">
    <text evidence="10">The sequence shown here is derived from an EMBL/GenBank/DDBJ whole genome shotgun (WGS) entry which is preliminary data.</text>
</comment>